<feature type="modified residue" description="4-aspartylphosphate" evidence="14">
    <location>
        <position position="1014"/>
    </location>
</feature>
<dbReference type="Pfam" id="PF00672">
    <property type="entry name" value="HAMP"/>
    <property type="match status" value="1"/>
</dbReference>
<feature type="coiled-coil region" evidence="15">
    <location>
        <begin position="72"/>
        <end position="106"/>
    </location>
</feature>
<evidence type="ECO:0000256" key="11">
    <source>
        <dbReference type="ARBA" id="ARBA00023012"/>
    </source>
</evidence>
<evidence type="ECO:0000256" key="4">
    <source>
        <dbReference type="ARBA" id="ARBA00012438"/>
    </source>
</evidence>
<dbReference type="Proteomes" id="UP000274033">
    <property type="component" value="Unassembled WGS sequence"/>
</dbReference>
<feature type="domain" description="Histidine kinase" evidence="18">
    <location>
        <begin position="541"/>
        <end position="768"/>
    </location>
</feature>
<evidence type="ECO:0000256" key="9">
    <source>
        <dbReference type="ARBA" id="ARBA00022777"/>
    </source>
</evidence>
<dbReference type="Gene3D" id="3.30.565.10">
    <property type="entry name" value="Histidine kinase-like ATPase, C-terminal domain"/>
    <property type="match status" value="1"/>
</dbReference>
<dbReference type="InterPro" id="IPR047347">
    <property type="entry name" value="YvaQ-like_sensor"/>
</dbReference>
<keyword evidence="5" id="KW-1003">Cell membrane</keyword>
<dbReference type="SMART" id="SM00448">
    <property type="entry name" value="REC"/>
    <property type="match status" value="2"/>
</dbReference>
<dbReference type="PROSITE" id="PS50109">
    <property type="entry name" value="HIS_KIN"/>
    <property type="match status" value="1"/>
</dbReference>
<dbReference type="SUPFAM" id="SSF55781">
    <property type="entry name" value="GAF domain-like"/>
    <property type="match status" value="1"/>
</dbReference>
<dbReference type="GO" id="GO:0005524">
    <property type="term" value="F:ATP binding"/>
    <property type="evidence" value="ECO:0007669"/>
    <property type="project" value="UniProtKB-KW"/>
</dbReference>
<feature type="region of interest" description="Disordered" evidence="16">
    <location>
        <begin position="447"/>
        <end position="471"/>
    </location>
</feature>
<dbReference type="InterPro" id="IPR005467">
    <property type="entry name" value="His_kinase_dom"/>
</dbReference>
<dbReference type="PROSITE" id="PS50110">
    <property type="entry name" value="RESPONSE_REGULATORY"/>
    <property type="match status" value="2"/>
</dbReference>
<dbReference type="Gene3D" id="1.10.287.130">
    <property type="match status" value="1"/>
</dbReference>
<dbReference type="EMBL" id="RRCT01000002">
    <property type="protein sequence ID" value="RQW75722.1"/>
    <property type="molecule type" value="Genomic_DNA"/>
</dbReference>
<dbReference type="SUPFAM" id="SSF55874">
    <property type="entry name" value="ATPase domain of HSP90 chaperone/DNA topoisomerase II/histidine kinase"/>
    <property type="match status" value="1"/>
</dbReference>
<dbReference type="CDD" id="cd16922">
    <property type="entry name" value="HATPase_EvgS-ArcB-TorS-like"/>
    <property type="match status" value="1"/>
</dbReference>
<name>A0A3N9UT86_9BACI</name>
<dbReference type="InterPro" id="IPR011006">
    <property type="entry name" value="CheY-like_superfamily"/>
</dbReference>
<evidence type="ECO:0000256" key="15">
    <source>
        <dbReference type="SAM" id="Coils"/>
    </source>
</evidence>
<dbReference type="CDD" id="cd00082">
    <property type="entry name" value="HisKA"/>
    <property type="match status" value="1"/>
</dbReference>
<comment type="catalytic activity">
    <reaction evidence="1">
        <text>ATP + protein L-histidine = ADP + protein N-phospho-L-histidine.</text>
        <dbReference type="EC" id="2.7.13.3"/>
    </reaction>
</comment>
<dbReference type="InterPro" id="IPR003018">
    <property type="entry name" value="GAF"/>
</dbReference>
<evidence type="ECO:0000256" key="6">
    <source>
        <dbReference type="ARBA" id="ARBA00022553"/>
    </source>
</evidence>
<keyword evidence="7" id="KW-0808">Transferase</keyword>
<dbReference type="GO" id="GO:0000155">
    <property type="term" value="F:phosphorelay sensor kinase activity"/>
    <property type="evidence" value="ECO:0007669"/>
    <property type="project" value="InterPro"/>
</dbReference>
<keyword evidence="12 17" id="KW-0472">Membrane</keyword>
<dbReference type="RefSeq" id="WP_124762750.1">
    <property type="nucleotide sequence ID" value="NZ_JAFBDY010000002.1"/>
</dbReference>
<dbReference type="GO" id="GO:0005886">
    <property type="term" value="C:plasma membrane"/>
    <property type="evidence" value="ECO:0007669"/>
    <property type="project" value="UniProtKB-SubCell"/>
</dbReference>
<dbReference type="SMART" id="SM00388">
    <property type="entry name" value="HisKA"/>
    <property type="match status" value="1"/>
</dbReference>
<dbReference type="InterPro" id="IPR003661">
    <property type="entry name" value="HisK_dim/P_dom"/>
</dbReference>
<dbReference type="Pfam" id="PF00072">
    <property type="entry name" value="Response_reg"/>
    <property type="match status" value="2"/>
</dbReference>
<feature type="domain" description="Response regulatory" evidence="19">
    <location>
        <begin position="820"/>
        <end position="936"/>
    </location>
</feature>
<evidence type="ECO:0000256" key="10">
    <source>
        <dbReference type="ARBA" id="ARBA00022840"/>
    </source>
</evidence>
<dbReference type="OrthoDB" id="9790669at2"/>
<evidence type="ECO:0000256" key="17">
    <source>
        <dbReference type="SAM" id="Phobius"/>
    </source>
</evidence>
<dbReference type="Pfam" id="PF02518">
    <property type="entry name" value="HATPase_c"/>
    <property type="match status" value="1"/>
</dbReference>
<dbReference type="SUPFAM" id="SSF47384">
    <property type="entry name" value="Homodimeric domain of signal transducing histidine kinase"/>
    <property type="match status" value="1"/>
</dbReference>
<evidence type="ECO:0000256" key="3">
    <source>
        <dbReference type="ARBA" id="ARBA00006402"/>
    </source>
</evidence>
<comment type="caution">
    <text evidence="21">The sequence shown here is derived from an EMBL/GenBank/DDBJ whole genome shotgun (WGS) entry which is preliminary data.</text>
</comment>
<accession>A0A3N9UT86</accession>
<keyword evidence="8" id="KW-0547">Nucleotide-binding</keyword>
<feature type="transmembrane region" description="Helical" evidence="17">
    <location>
        <begin position="182"/>
        <end position="206"/>
    </location>
</feature>
<feature type="domain" description="Response regulatory" evidence="19">
    <location>
        <begin position="964"/>
        <end position="1081"/>
    </location>
</feature>
<evidence type="ECO:0000313" key="21">
    <source>
        <dbReference type="EMBL" id="RQW75722.1"/>
    </source>
</evidence>
<reference evidence="21 22" key="1">
    <citation type="journal article" date="2013" name="J. Microbiol.">
        <title>Lysinibacillus chungkukjangi sp. nov., isolated from Chungkukjang, Korean fermented soybean food.</title>
        <authorList>
            <person name="Kim S.J."/>
            <person name="Jang Y.H."/>
            <person name="Hamada M."/>
            <person name="Ahn J.H."/>
            <person name="Weon H.Y."/>
            <person name="Suzuki K."/>
            <person name="Whang K.S."/>
            <person name="Kwon S.W."/>
        </authorList>
    </citation>
    <scope>NUCLEOTIDE SEQUENCE [LARGE SCALE GENOMIC DNA]</scope>
    <source>
        <strain evidence="21 22">MCCC 1A12701</strain>
    </source>
</reference>
<keyword evidence="6 14" id="KW-0597">Phosphoprotein</keyword>
<dbReference type="AlphaFoldDB" id="A0A3N9UT86"/>
<evidence type="ECO:0000256" key="14">
    <source>
        <dbReference type="PROSITE-ProRule" id="PRU00169"/>
    </source>
</evidence>
<evidence type="ECO:0000259" key="19">
    <source>
        <dbReference type="PROSITE" id="PS50110"/>
    </source>
</evidence>
<dbReference type="EC" id="2.7.13.3" evidence="4"/>
<keyword evidence="11" id="KW-0902">Two-component regulatory system</keyword>
<evidence type="ECO:0000313" key="22">
    <source>
        <dbReference type="Proteomes" id="UP000274033"/>
    </source>
</evidence>
<evidence type="ECO:0000259" key="20">
    <source>
        <dbReference type="PROSITE" id="PS50885"/>
    </source>
</evidence>
<dbReference type="InterPro" id="IPR036097">
    <property type="entry name" value="HisK_dim/P_sf"/>
</dbReference>
<dbReference type="CDD" id="cd06225">
    <property type="entry name" value="HAMP"/>
    <property type="match status" value="1"/>
</dbReference>
<keyword evidence="22" id="KW-1185">Reference proteome</keyword>
<evidence type="ECO:0000256" key="1">
    <source>
        <dbReference type="ARBA" id="ARBA00000085"/>
    </source>
</evidence>
<keyword evidence="17" id="KW-1133">Transmembrane helix</keyword>
<sequence length="1082" mass="122556">MKVRTKFLLAIGTLPLLLLLLFLLSWYQVNQISKANNEIKSNYDMSVLAAQIRANVKDEGIFLRNIVLFNQKDSINAEIAELKLEGQKVNNQIEKLDSNVTTAEQKQIVEQLIKVNSDFELYRDEVVEHIQEDRKEEALNLMDENSAPLQQKFSDLLTKITTTYDQNLAFTLQEKVKDFRDLIIFSCVILALVVIGIMIILLRNILPFTKRVSSMSNLMNNISNGRVELTTKVDIIANNEFDEMAKAFNQMTETLETQMNIEKELTWKNSNIAEISTAITGTTELESLGRVLLSKVVPLVESSHAVFYVKDLDDPSNETYKLISSYAFKERKRVKNTLKSGEGLIGQAALEKTPIILTDVPADYISVSSGLGEAKPLNLYILPISFEDHVIAVLELASFHPYTETQKSFLEELIRHLGIVLDSTISRIQLAKLLEESQTLMEEIQAQSEELQNQQEELKATNEELEEQTQALRQSEVKLQQQQEELEQTNTELEEKAKRLEEQNIAFERTNREVEKAKAELEIKAEQLTLSSKYKSEFLANMSHELRTPLNSLIILSKLLADNPNGNLSSKQVEYSKTIYSSGNDLLVLINNILDLAKIESGKTEIIPGIVKLNNLVEYVESNFKPLADNKQINFDVVVKSATPQTIFSDEVRIQQILKNLLSNAFKFTDQGEVKLEIGVYPFSNIKTNETILEFTVIDTGIGIPKEKQDLIFEAFQQADGTTSRKFGGTGLGLSISRELATLLGGRIVVESEEGKGSKFSLLIGDYVEVQDETDTITDKEIAATVYSDSEQRDLQPQLETPKKDVTTYEDTRKNNEIKRLLIVDDDLNQRNSLMELIGDMDFIIKAVSTGTKAIELLKVNPFDCIILDLGLTDTSGFDLLEEIKKQDLHNEIKVFIYTGRDLTSKEEMKLNKYAHTIIIKNEYSPERLKAELDLYLKEQEYSAIENVDEIGYFSTNSDLKGKKILLVDDDIRNVFALSSVLETAGMEVIFAENGLESLKMLEDHPDVDLVLMDIMMPEMDGYEAIQRIRENTQFIQLPIIALTAKAMREDREKCLSIGASDYIAKPVEPDQLISLIKVWLY</sequence>
<dbReference type="CDD" id="cd19411">
    <property type="entry name" value="MCP2201-like_sensor"/>
    <property type="match status" value="1"/>
</dbReference>
<dbReference type="CDD" id="cd17546">
    <property type="entry name" value="REC_hyHK_CKI1_RcsC-like"/>
    <property type="match status" value="1"/>
</dbReference>
<dbReference type="FunFam" id="3.30.565.10:FF:000010">
    <property type="entry name" value="Sensor histidine kinase RcsC"/>
    <property type="match status" value="1"/>
</dbReference>
<dbReference type="Pfam" id="PF12729">
    <property type="entry name" value="4HB_MCP_1"/>
    <property type="match status" value="1"/>
</dbReference>
<keyword evidence="10" id="KW-0067">ATP-binding</keyword>
<gene>
    <name evidence="21" type="ORF">EBB45_03640</name>
</gene>
<dbReference type="PANTHER" id="PTHR45339:SF1">
    <property type="entry name" value="HYBRID SIGNAL TRANSDUCTION HISTIDINE KINASE J"/>
    <property type="match status" value="1"/>
</dbReference>
<dbReference type="SUPFAM" id="SSF52172">
    <property type="entry name" value="CheY-like"/>
    <property type="match status" value="2"/>
</dbReference>
<feature type="domain" description="HAMP" evidence="20">
    <location>
        <begin position="206"/>
        <end position="260"/>
    </location>
</feature>
<dbReference type="InterPro" id="IPR003594">
    <property type="entry name" value="HATPase_dom"/>
</dbReference>
<keyword evidence="15" id="KW-0175">Coiled coil</keyword>
<proteinExistence type="inferred from homology"/>
<dbReference type="InterPro" id="IPR036890">
    <property type="entry name" value="HATPase_C_sf"/>
</dbReference>
<dbReference type="InterPro" id="IPR001789">
    <property type="entry name" value="Sig_transdc_resp-reg_receiver"/>
</dbReference>
<evidence type="ECO:0000256" key="13">
    <source>
        <dbReference type="ARBA" id="ARBA00074306"/>
    </source>
</evidence>
<keyword evidence="9" id="KW-0418">Kinase</keyword>
<dbReference type="InterPro" id="IPR024478">
    <property type="entry name" value="HlyB_4HB_MCP"/>
</dbReference>
<evidence type="ECO:0000259" key="18">
    <source>
        <dbReference type="PROSITE" id="PS50109"/>
    </source>
</evidence>
<dbReference type="InterPro" id="IPR003660">
    <property type="entry name" value="HAMP_dom"/>
</dbReference>
<dbReference type="Gene3D" id="6.10.340.10">
    <property type="match status" value="1"/>
</dbReference>
<dbReference type="Pfam" id="PF13185">
    <property type="entry name" value="GAF_2"/>
    <property type="match status" value="1"/>
</dbReference>
<evidence type="ECO:0000256" key="2">
    <source>
        <dbReference type="ARBA" id="ARBA00004651"/>
    </source>
</evidence>
<dbReference type="InterPro" id="IPR004358">
    <property type="entry name" value="Sig_transdc_His_kin-like_C"/>
</dbReference>
<organism evidence="21 22">
    <name type="scientific">Lysinibacillus composti</name>
    <dbReference type="NCBI Taxonomy" id="720633"/>
    <lineage>
        <taxon>Bacteria</taxon>
        <taxon>Bacillati</taxon>
        <taxon>Bacillota</taxon>
        <taxon>Bacilli</taxon>
        <taxon>Bacillales</taxon>
        <taxon>Bacillaceae</taxon>
        <taxon>Lysinibacillus</taxon>
    </lineage>
</organism>
<evidence type="ECO:0000256" key="12">
    <source>
        <dbReference type="ARBA" id="ARBA00023136"/>
    </source>
</evidence>
<feature type="modified residue" description="4-aspartylphosphate" evidence="14">
    <location>
        <position position="869"/>
    </location>
</feature>
<dbReference type="Gene3D" id="3.40.50.2300">
    <property type="match status" value="2"/>
</dbReference>
<dbReference type="PROSITE" id="PS50885">
    <property type="entry name" value="HAMP"/>
    <property type="match status" value="1"/>
</dbReference>
<evidence type="ECO:0000256" key="5">
    <source>
        <dbReference type="ARBA" id="ARBA00022475"/>
    </source>
</evidence>
<comment type="subcellular location">
    <subcellularLocation>
        <location evidence="2">Cell membrane</location>
        <topology evidence="2">Multi-pass membrane protein</topology>
    </subcellularLocation>
</comment>
<dbReference type="Gene3D" id="3.30.450.40">
    <property type="match status" value="1"/>
</dbReference>
<dbReference type="SMART" id="SM00304">
    <property type="entry name" value="HAMP"/>
    <property type="match status" value="1"/>
</dbReference>
<protein>
    <recommendedName>
        <fullName evidence="13">Circadian input-output histidine kinase CikA</fullName>
        <ecNumber evidence="4">2.7.13.3</ecNumber>
    </recommendedName>
</protein>
<keyword evidence="17" id="KW-0812">Transmembrane</keyword>
<dbReference type="SMART" id="SM00387">
    <property type="entry name" value="HATPase_c"/>
    <property type="match status" value="1"/>
</dbReference>
<dbReference type="InterPro" id="IPR029016">
    <property type="entry name" value="GAF-like_dom_sf"/>
</dbReference>
<comment type="similarity">
    <text evidence="3">In the N-terminal section; belongs to the phytochrome family.</text>
</comment>
<evidence type="ECO:0000256" key="7">
    <source>
        <dbReference type="ARBA" id="ARBA00022679"/>
    </source>
</evidence>
<dbReference type="PRINTS" id="PR00344">
    <property type="entry name" value="BCTRLSENSOR"/>
</dbReference>
<evidence type="ECO:0000256" key="8">
    <source>
        <dbReference type="ARBA" id="ARBA00022741"/>
    </source>
</evidence>
<dbReference type="CDD" id="cd00156">
    <property type="entry name" value="REC"/>
    <property type="match status" value="1"/>
</dbReference>
<dbReference type="PANTHER" id="PTHR45339">
    <property type="entry name" value="HYBRID SIGNAL TRANSDUCTION HISTIDINE KINASE J"/>
    <property type="match status" value="1"/>
</dbReference>
<evidence type="ECO:0000256" key="16">
    <source>
        <dbReference type="SAM" id="MobiDB-lite"/>
    </source>
</evidence>
<dbReference type="Pfam" id="PF00512">
    <property type="entry name" value="HisKA"/>
    <property type="match status" value="1"/>
</dbReference>